<accession>A0ABW1ALF1</accession>
<dbReference type="EMBL" id="JBHSOG010000002">
    <property type="protein sequence ID" value="MFC5767821.1"/>
    <property type="molecule type" value="Genomic_DNA"/>
</dbReference>
<evidence type="ECO:0000313" key="2">
    <source>
        <dbReference type="EMBL" id="MFC5767821.1"/>
    </source>
</evidence>
<keyword evidence="3" id="KW-1185">Reference proteome</keyword>
<gene>
    <name evidence="2" type="ORF">ACFPTN_00385</name>
</gene>
<dbReference type="NCBIfam" id="TIGR02242">
    <property type="entry name" value="tail_TIGR02242"/>
    <property type="match status" value="1"/>
</dbReference>
<comment type="caution">
    <text evidence="2">The sequence shown here is derived from an EMBL/GenBank/DDBJ whole genome shotgun (WGS) entry which is preliminary data.</text>
</comment>
<reference evidence="3" key="1">
    <citation type="journal article" date="2019" name="Int. J. Syst. Evol. Microbiol.">
        <title>The Global Catalogue of Microorganisms (GCM) 10K type strain sequencing project: providing services to taxonomists for standard genome sequencing and annotation.</title>
        <authorList>
            <consortium name="The Broad Institute Genomics Platform"/>
            <consortium name="The Broad Institute Genome Sequencing Center for Infectious Disease"/>
            <person name="Wu L."/>
            <person name="Ma J."/>
        </authorList>
    </citation>
    <scope>NUCLEOTIDE SEQUENCE [LARGE SCALE GENOMIC DNA]</scope>
    <source>
        <strain evidence="3">SHR3</strain>
    </source>
</reference>
<dbReference type="SUPFAM" id="SSF101898">
    <property type="entry name" value="NHL repeat"/>
    <property type="match status" value="1"/>
</dbReference>
<organism evidence="2 3">
    <name type="scientific">Thauera sinica</name>
    <dbReference type="NCBI Taxonomy" id="2665146"/>
    <lineage>
        <taxon>Bacteria</taxon>
        <taxon>Pseudomonadati</taxon>
        <taxon>Pseudomonadota</taxon>
        <taxon>Betaproteobacteria</taxon>
        <taxon>Rhodocyclales</taxon>
        <taxon>Zoogloeaceae</taxon>
        <taxon>Thauera</taxon>
    </lineage>
</organism>
<proteinExistence type="predicted"/>
<dbReference type="Pfam" id="PF09684">
    <property type="entry name" value="Tail_P2_I"/>
    <property type="match status" value="1"/>
</dbReference>
<evidence type="ECO:0000256" key="1">
    <source>
        <dbReference type="SAM" id="MobiDB-lite"/>
    </source>
</evidence>
<dbReference type="InterPro" id="IPR006521">
    <property type="entry name" value="Tail_protein_I"/>
</dbReference>
<sequence>MDANGLRFWLLADDRHWPARSHVDWRGGCRALMLASERTLGEPAADAASIAVSALERLPRAVDREGATAWWDEAASAIVARSHLPDTALTLALAERPADFAVGYDDVLYVALSGRVLLHDLRGRWPDEVLPAPGFQPWRLAADPQGGAWLLERASGRLARLTGCVQPARPAADYAHTTFRPDPENPDPPRLLPCERVGWPVGERPQALAAGADGRIVLLSWAGDGESGLRLFDAASGVLGARQTLAGVRFAYAADWLPGGRVAVRVPGRRDAPVFVPRLALDADAAAVLQAAGEVHPLAADAEEAPFAHRLDDPPRYPAGGNRVEPLHRLSLANLARLGEAANFGGPGTPGLHLIDGGDQRTVWHRLCAEARLPAACGMVVWLAASAEPLPPAADDAAAWHPHLLGDVPPLAPGLVPGGVVPVGALPRAAWERQPSELPGHPGLGNWGAPQPGRAGLWTVLVQRHGRRVRSLAGRYLWVRAAFFGDGRDSPELAALRIYGSRFSYRDHYLPRLYRETEFGAAAEAGRPDAPQAATPADFLERFLGNAEGWLTVLEDRVAGAHLLTDPALAPGDALEWLGGWIGVAFDGALPAARRRDWLARAAELARFHGTRRGLRLALDIATGGGVAGGEIVVLEGFRMRRLMATLLGVDLEVEDDPLLPGLVISGNSIVGDTLVLGEAERAELLALFRDEVASEAERKAVLAFYDKLAYRALVLVHQEVEAQDFGLIRRIVELESPAHVEVQVEAASWPLLVGIASLVGVDTYLGPPRKPQPARAGVSDLGNGDLVLGVGSLDPRLSGAAAEIPQPLPRPRPVADAGADVSAGHGESFRLDGSRSAAAPGRRITEYRWRRID</sequence>
<name>A0ABW1ALF1_9RHOO</name>
<dbReference type="RefSeq" id="WP_096447101.1">
    <property type="nucleotide sequence ID" value="NZ_JBHSOG010000002.1"/>
</dbReference>
<dbReference type="Proteomes" id="UP001595974">
    <property type="component" value="Unassembled WGS sequence"/>
</dbReference>
<feature type="region of interest" description="Disordered" evidence="1">
    <location>
        <begin position="803"/>
        <end position="840"/>
    </location>
</feature>
<protein>
    <submittedName>
        <fullName evidence="2">Phage tail protein</fullName>
    </submittedName>
</protein>
<dbReference type="InterPro" id="IPR011748">
    <property type="entry name" value="Unchr_phage_tail-like"/>
</dbReference>
<evidence type="ECO:0000313" key="3">
    <source>
        <dbReference type="Proteomes" id="UP001595974"/>
    </source>
</evidence>